<sequence length="74" mass="8624">MTTVSYNVMAPIMIRLSTEPHTVQAMIRLLKKDLAPIDSNTHNQLQIDYQNHLAKALTGQQTPDKWFQVWRLVY</sequence>
<dbReference type="OrthoDB" id="3564818at2759"/>
<evidence type="ECO:0000313" key="2">
    <source>
        <dbReference type="Proteomes" id="UP000800038"/>
    </source>
</evidence>
<dbReference type="Proteomes" id="UP000800038">
    <property type="component" value="Unassembled WGS sequence"/>
</dbReference>
<proteinExistence type="predicted"/>
<gene>
    <name evidence="1" type="ORF">EJ02DRAFT_481631</name>
</gene>
<evidence type="ECO:0000313" key="1">
    <source>
        <dbReference type="EMBL" id="KAF1936227.1"/>
    </source>
</evidence>
<keyword evidence="2" id="KW-1185">Reference proteome</keyword>
<accession>A0A6A5SFP1</accession>
<reference evidence="1" key="1">
    <citation type="journal article" date="2020" name="Stud. Mycol.">
        <title>101 Dothideomycetes genomes: a test case for predicting lifestyles and emergence of pathogens.</title>
        <authorList>
            <person name="Haridas S."/>
            <person name="Albert R."/>
            <person name="Binder M."/>
            <person name="Bloem J."/>
            <person name="Labutti K."/>
            <person name="Salamov A."/>
            <person name="Andreopoulos B."/>
            <person name="Baker S."/>
            <person name="Barry K."/>
            <person name="Bills G."/>
            <person name="Bluhm B."/>
            <person name="Cannon C."/>
            <person name="Castanera R."/>
            <person name="Culley D."/>
            <person name="Daum C."/>
            <person name="Ezra D."/>
            <person name="Gonzalez J."/>
            <person name="Henrissat B."/>
            <person name="Kuo A."/>
            <person name="Liang C."/>
            <person name="Lipzen A."/>
            <person name="Lutzoni F."/>
            <person name="Magnuson J."/>
            <person name="Mondo S."/>
            <person name="Nolan M."/>
            <person name="Ohm R."/>
            <person name="Pangilinan J."/>
            <person name="Park H.-J."/>
            <person name="Ramirez L."/>
            <person name="Alfaro M."/>
            <person name="Sun H."/>
            <person name="Tritt A."/>
            <person name="Yoshinaga Y."/>
            <person name="Zwiers L.-H."/>
            <person name="Turgeon B."/>
            <person name="Goodwin S."/>
            <person name="Spatafora J."/>
            <person name="Crous P."/>
            <person name="Grigoriev I."/>
        </authorList>
    </citation>
    <scope>NUCLEOTIDE SEQUENCE</scope>
    <source>
        <strain evidence="1">CBS 161.51</strain>
    </source>
</reference>
<name>A0A6A5SFP1_9PLEO</name>
<organism evidence="1 2">
    <name type="scientific">Clathrospora elynae</name>
    <dbReference type="NCBI Taxonomy" id="706981"/>
    <lineage>
        <taxon>Eukaryota</taxon>
        <taxon>Fungi</taxon>
        <taxon>Dikarya</taxon>
        <taxon>Ascomycota</taxon>
        <taxon>Pezizomycotina</taxon>
        <taxon>Dothideomycetes</taxon>
        <taxon>Pleosporomycetidae</taxon>
        <taxon>Pleosporales</taxon>
        <taxon>Diademaceae</taxon>
        <taxon>Clathrospora</taxon>
    </lineage>
</organism>
<dbReference type="AlphaFoldDB" id="A0A6A5SFP1"/>
<protein>
    <submittedName>
        <fullName evidence="1">Uncharacterized protein</fullName>
    </submittedName>
</protein>
<dbReference type="EMBL" id="ML976202">
    <property type="protein sequence ID" value="KAF1936227.1"/>
    <property type="molecule type" value="Genomic_DNA"/>
</dbReference>